<dbReference type="InterPro" id="IPR032675">
    <property type="entry name" value="LRR_dom_sf"/>
</dbReference>
<keyword evidence="6" id="KW-0833">Ubl conjugation pathway</keyword>
<keyword evidence="6" id="KW-0808">Transferase</keyword>
<keyword evidence="4" id="KW-0677">Repeat</keyword>
<organism evidence="9 10">
    <name type="scientific">Pseudomonas deceptionensis</name>
    <dbReference type="NCBI Taxonomy" id="882211"/>
    <lineage>
        <taxon>Bacteria</taxon>
        <taxon>Pseudomonadati</taxon>
        <taxon>Pseudomonadota</taxon>
        <taxon>Gammaproteobacteria</taxon>
        <taxon>Pseudomonadales</taxon>
        <taxon>Pseudomonadaceae</taxon>
        <taxon>Pseudomonas</taxon>
    </lineage>
</organism>
<dbReference type="OrthoDB" id="1467561at2"/>
<dbReference type="GO" id="GO:0061630">
    <property type="term" value="F:ubiquitin protein ligase activity"/>
    <property type="evidence" value="ECO:0007669"/>
    <property type="project" value="UniProtKB-EC"/>
</dbReference>
<dbReference type="Pfam" id="PF14496">
    <property type="entry name" value="NEL"/>
    <property type="match status" value="1"/>
</dbReference>
<dbReference type="Pfam" id="PF00560">
    <property type="entry name" value="LRR_1"/>
    <property type="match status" value="1"/>
</dbReference>
<dbReference type="Gene3D" id="3.80.10.10">
    <property type="entry name" value="Ribonuclease Inhibitor"/>
    <property type="match status" value="1"/>
</dbReference>
<dbReference type="SUPFAM" id="SSF52058">
    <property type="entry name" value="L domain-like"/>
    <property type="match status" value="1"/>
</dbReference>
<dbReference type="SMART" id="SM00364">
    <property type="entry name" value="LRR_BAC"/>
    <property type="match status" value="3"/>
</dbReference>
<dbReference type="InterPro" id="IPR046673">
    <property type="entry name" value="ToxA_N"/>
</dbReference>
<evidence type="ECO:0000313" key="10">
    <source>
        <dbReference type="Proteomes" id="UP000183613"/>
    </source>
</evidence>
<accession>A0A0J6GA37</accession>
<dbReference type="EC" id="2.3.2.27" evidence="2"/>
<evidence type="ECO:0000256" key="2">
    <source>
        <dbReference type="ARBA" id="ARBA00012483"/>
    </source>
</evidence>
<evidence type="ECO:0000256" key="5">
    <source>
        <dbReference type="ARBA" id="ARBA00023026"/>
    </source>
</evidence>
<comment type="PTM">
    <text evidence="6">Ubiquitinated in the presence of host E1 ubiquitin-activating enzyme, E2 ubiquitin-conjugating enzyme and ubiquitin.</text>
</comment>
<keyword evidence="6" id="KW-0832">Ubl conjugation</keyword>
<evidence type="ECO:0000259" key="8">
    <source>
        <dbReference type="PROSITE" id="PS52053"/>
    </source>
</evidence>
<dbReference type="RefSeq" id="WP_048359059.1">
    <property type="nucleotide sequence ID" value="NZ_FNUD01000002.1"/>
</dbReference>
<sequence length="1672" mass="189735">MPSPHVVHHNNPAPPPDLKQLGIHHDLIKNTANDTVPLLSARFIKQLSKHRLDLPAWYTHASASQRLALTASQSLNLQSLKALHTILDRVGSVESFAVPLLKQALLTELGTVCDVKRNVITVNTLNPFTQEIERSGTQTLLQAALHNFEAAQAEEGGIPWGSHLWNYKSEHSSDPAPVLIPIEPVAFASLCRRLDIGGRYQQHLETIFNPGSAHEKMQLEQLLIRHERDALRLQADIALMKKDIDEPAHATLMSYCNGNDSALFNGRVLTCQTMTLDDINLNTLIVFHGPSLAEDPNCIVYIPGDPCSCIKQYPTLKDAHGDLMEKIKVDSYRAFFLQLAPQSQKLKLSKRLAARFQHDARDPLHMQPSQVRTHVFHHLYQHKIAQLFDDAHFLAVPTAHINRLSLINRLEHYGDAALDILNVAALLMPGLGEVMMVVFAAQMMTEIYHGIEAWEEDEKGLAWSYTKDVLVNLAFMAAAGKLAAEVIKPTPVSVSPFVEELDVIQLPDGKTRLWKPDLTPFEYAIDFDTSSGPNALGLYTHKGETYLPLEGKYYRVKHAEDQNWYLQHPTDPERYTPQIWHNGKGAWRHEAEELEQWSESRLVRRLDNALLGLTDEQTRAFIHASNTDEAILRQVHADLEPMPALLEDVTERFKIKHNLEQFIDKMRANDTTANPLLQLQVLVDVEFWPQSKVLRCLDNEGNKIMEYGHAGGTRVPVIQILDSQVRRGELLKTVLQSLDANEVYALTGNGFTVNLEEQTARLSTKIADRAEQLRDDLFRSHYAGLNMPSDPLVKTLTQAYPTLPACVAKELINAASSAELWQLQDTLRIPLRLAEEARMFVSEVRLAHAYDGLYFDYGNNPDTRKLILHSVENMHGWSPDIRLEVRDRTLSGTLLDHVGPPDAPIRKVLVKVGNRYQTYNDNAQTLHGLDDIYASVLHALPDQERAALGFPHTGQGQALKEALAESPLMDRQMLSTVLGLQPTTLKTESPLQLAKGRVGYPAFERKPERCARSPFTCFPANPRRVRHLKSKLFPMHTYEVVEKFLELESLDSRAGLARLEALNKEYKALNNSLDDWINGPLEMVQVNEIHIRPVHLRDKTRVAKKIIKCWQRSSGLGGEHPGASLNISHINLAKLPVLKADFSHVTSLQMSDLYLHNSIDSFLVQFPNLLELKLESAHLRELPESLFNLQRLKRLYLSKNQITLTEAVAGKFITLKNLKILNLSDNPLGVIPDFTQMTELVRLNLKNTGLTQWPAGIEHLPWLTHLDVRANNLTSLPASFFQIPVHRLRSTFLHDNPLENSTREAVNAYRTRLGLALEVRVHAPVQTASVNLWLYHRLTDYERTLKTDLWAALEAEPHSEDFFKVIRDLVVSADFEHDRQQLTEKVWQVLECAAEDTGYREEVFASSLENETCVDRTSTVFSRFGFKLLLRDALLAEGSAKEIKLLKLMKGRVRLQELDDIAQTQIALQTYAYETALSEGVLPLQEILRLKPDELEVKLIYQVDLAQRLELPWQPSHMTFRRIAKISPAQIEEAYQIVLNQEATRGYMAKKLLEEGLWRDYIESAYSGEIKNSNVLVEQRYDDLETLKEKQQQWADAAGSDDTDARALLQRELKELAQRLIIDEARVFTDAPMPKADYDAELEKINQQKNKSLERITQNILDRKPLETIFEE</sequence>
<keyword evidence="5" id="KW-0843">Virulence</keyword>
<comment type="similarity">
    <text evidence="6">Belongs to the LRR-containing bacterial E3 ligase family.</text>
</comment>
<dbReference type="GO" id="GO:0005576">
    <property type="term" value="C:extracellular region"/>
    <property type="evidence" value="ECO:0007669"/>
    <property type="project" value="UniProtKB-UniRule"/>
</dbReference>
<dbReference type="InterPro" id="IPR003591">
    <property type="entry name" value="Leu-rich_rpt_typical-subtyp"/>
</dbReference>
<dbReference type="InterPro" id="IPR029487">
    <property type="entry name" value="NEL_dom"/>
</dbReference>
<protein>
    <recommendedName>
        <fullName evidence="2">RING-type E3 ubiquitin transferase</fullName>
        <ecNumber evidence="2">2.3.2.27</ecNumber>
    </recommendedName>
</protein>
<dbReference type="Pfam" id="PF20178">
    <property type="entry name" value="ToxA_N"/>
    <property type="match status" value="1"/>
</dbReference>
<dbReference type="PANTHER" id="PTHR48051:SF1">
    <property type="entry name" value="RAS SUPPRESSOR PROTEIN 1"/>
    <property type="match status" value="1"/>
</dbReference>
<feature type="domain" description="NEL" evidence="8">
    <location>
        <begin position="1325"/>
        <end position="1640"/>
    </location>
</feature>
<gene>
    <name evidence="9" type="ORF">SAMN04489800_1806</name>
</gene>
<evidence type="ECO:0000256" key="3">
    <source>
        <dbReference type="ARBA" id="ARBA00022614"/>
    </source>
</evidence>
<evidence type="ECO:0000256" key="4">
    <source>
        <dbReference type="ARBA" id="ARBA00022737"/>
    </source>
</evidence>
<comment type="caution">
    <text evidence="9">The sequence shown here is derived from an EMBL/GenBank/DDBJ whole genome shotgun (WGS) entry which is preliminary data.</text>
</comment>
<dbReference type="PANTHER" id="PTHR48051">
    <property type="match status" value="1"/>
</dbReference>
<feature type="active site" description="Glycyl thioester intermediate" evidence="6">
    <location>
        <position position="1413"/>
    </location>
</feature>
<keyword evidence="7" id="KW-0175">Coiled coil</keyword>
<comment type="catalytic activity">
    <reaction evidence="1">
        <text>S-ubiquitinyl-[E2 ubiquitin-conjugating enzyme]-L-cysteine + [acceptor protein]-L-lysine = [E2 ubiquitin-conjugating enzyme]-L-cysteine + N(6)-ubiquitinyl-[acceptor protein]-L-lysine.</text>
        <dbReference type="EC" id="2.3.2.27"/>
    </reaction>
</comment>
<keyword evidence="6" id="KW-1035">Host cytoplasm</keyword>
<dbReference type="GO" id="GO:0016567">
    <property type="term" value="P:protein ubiquitination"/>
    <property type="evidence" value="ECO:0007669"/>
    <property type="project" value="InterPro"/>
</dbReference>
<evidence type="ECO:0000256" key="7">
    <source>
        <dbReference type="SAM" id="Coils"/>
    </source>
</evidence>
<dbReference type="PROSITE" id="PS52053">
    <property type="entry name" value="NEL"/>
    <property type="match status" value="1"/>
</dbReference>
<keyword evidence="10" id="KW-1185">Reference proteome</keyword>
<dbReference type="Gene3D" id="1.20.58.360">
    <property type="entry name" value="Shigella T3SS effector IpaH defines"/>
    <property type="match status" value="1"/>
</dbReference>
<evidence type="ECO:0000256" key="1">
    <source>
        <dbReference type="ARBA" id="ARBA00000900"/>
    </source>
</evidence>
<keyword evidence="6" id="KW-0964">Secreted</keyword>
<feature type="coiled-coil region" evidence="7">
    <location>
        <begin position="1606"/>
        <end position="1655"/>
    </location>
</feature>
<dbReference type="InterPro" id="IPR001611">
    <property type="entry name" value="Leu-rich_rpt"/>
</dbReference>
<keyword evidence="3" id="KW-0433">Leucine-rich repeat</keyword>
<dbReference type="GO" id="GO:0005737">
    <property type="term" value="C:cytoplasm"/>
    <property type="evidence" value="ECO:0007669"/>
    <property type="project" value="TreeGrafter"/>
</dbReference>
<reference evidence="9" key="1">
    <citation type="submission" date="2016-10" db="EMBL/GenBank/DDBJ databases">
        <authorList>
            <person name="Varghese N."/>
            <person name="Submissions S."/>
        </authorList>
    </citation>
    <scope>NUCLEOTIDE SEQUENCE [LARGE SCALE GENOMIC DNA]</scope>
    <source>
        <strain evidence="9">LMG 25555</strain>
    </source>
</reference>
<dbReference type="SMART" id="SM00369">
    <property type="entry name" value="LRR_TYP"/>
    <property type="match status" value="4"/>
</dbReference>
<dbReference type="Proteomes" id="UP000183613">
    <property type="component" value="Unassembled WGS sequence"/>
</dbReference>
<dbReference type="InterPro" id="IPR050216">
    <property type="entry name" value="LRR_domain-containing"/>
</dbReference>
<evidence type="ECO:0000313" key="9">
    <source>
        <dbReference type="EMBL" id="SEE69810.1"/>
    </source>
</evidence>
<proteinExistence type="inferred from homology"/>
<dbReference type="PATRIC" id="fig|882211.3.peg.1247"/>
<name>A0A0J6GA37_PSEDM</name>
<dbReference type="PROSITE" id="PS51450">
    <property type="entry name" value="LRR"/>
    <property type="match status" value="1"/>
</dbReference>
<evidence type="ECO:0000256" key="6">
    <source>
        <dbReference type="PROSITE-ProRule" id="PRU01398"/>
    </source>
</evidence>
<dbReference type="EMBL" id="FNUD01000002">
    <property type="protein sequence ID" value="SEE69810.1"/>
    <property type="molecule type" value="Genomic_DNA"/>
</dbReference>